<organism evidence="1">
    <name type="scientific">Rhizophora mucronata</name>
    <name type="common">Asiatic mangrove</name>
    <dbReference type="NCBI Taxonomy" id="61149"/>
    <lineage>
        <taxon>Eukaryota</taxon>
        <taxon>Viridiplantae</taxon>
        <taxon>Streptophyta</taxon>
        <taxon>Embryophyta</taxon>
        <taxon>Tracheophyta</taxon>
        <taxon>Spermatophyta</taxon>
        <taxon>Magnoliopsida</taxon>
        <taxon>eudicotyledons</taxon>
        <taxon>Gunneridae</taxon>
        <taxon>Pentapetalae</taxon>
        <taxon>rosids</taxon>
        <taxon>fabids</taxon>
        <taxon>Malpighiales</taxon>
        <taxon>Rhizophoraceae</taxon>
        <taxon>Rhizophora</taxon>
    </lineage>
</organism>
<dbReference type="EMBL" id="GGEC01092699">
    <property type="protein sequence ID" value="MBX73183.1"/>
    <property type="molecule type" value="Transcribed_RNA"/>
</dbReference>
<sequence>MRAPQGPILRLKTSSGCVDSQISTNVPKSKCWMN</sequence>
<name>A0A2P2R1P7_RHIMU</name>
<proteinExistence type="predicted"/>
<reference evidence="1" key="1">
    <citation type="submission" date="2018-02" db="EMBL/GenBank/DDBJ databases">
        <title>Rhizophora mucronata_Transcriptome.</title>
        <authorList>
            <person name="Meera S.P."/>
            <person name="Sreeshan A."/>
            <person name="Augustine A."/>
        </authorList>
    </citation>
    <scope>NUCLEOTIDE SEQUENCE</scope>
    <source>
        <tissue evidence="1">Leaf</tissue>
    </source>
</reference>
<evidence type="ECO:0000313" key="1">
    <source>
        <dbReference type="EMBL" id="MBX73183.1"/>
    </source>
</evidence>
<accession>A0A2P2R1P7</accession>
<protein>
    <submittedName>
        <fullName evidence="1">Uncharacterized protein</fullName>
    </submittedName>
</protein>
<dbReference type="AlphaFoldDB" id="A0A2P2R1P7"/>